<gene>
    <name evidence="1" type="ORF">UFOPK1908_01275</name>
</gene>
<organism evidence="1">
    <name type="scientific">freshwater metagenome</name>
    <dbReference type="NCBI Taxonomy" id="449393"/>
    <lineage>
        <taxon>unclassified sequences</taxon>
        <taxon>metagenomes</taxon>
        <taxon>ecological metagenomes</taxon>
    </lineage>
</organism>
<accession>A0A6J6ISJ0</accession>
<dbReference type="EMBL" id="CAEZVB010000075">
    <property type="protein sequence ID" value="CAB4627622.1"/>
    <property type="molecule type" value="Genomic_DNA"/>
</dbReference>
<reference evidence="1" key="1">
    <citation type="submission" date="2020-05" db="EMBL/GenBank/DDBJ databases">
        <authorList>
            <person name="Chiriac C."/>
            <person name="Salcher M."/>
            <person name="Ghai R."/>
            <person name="Kavagutti S V."/>
        </authorList>
    </citation>
    <scope>NUCLEOTIDE SEQUENCE</scope>
</reference>
<evidence type="ECO:0000313" key="1">
    <source>
        <dbReference type="EMBL" id="CAB4627622.1"/>
    </source>
</evidence>
<name>A0A6J6ISJ0_9ZZZZ</name>
<proteinExistence type="predicted"/>
<sequence>MAVPFKVLRLNQAKNSGIIELFIPNGLEKP</sequence>
<protein>
    <submittedName>
        <fullName evidence="1">Unannotated protein</fullName>
    </submittedName>
</protein>
<dbReference type="AlphaFoldDB" id="A0A6J6ISJ0"/>